<protein>
    <submittedName>
        <fullName evidence="10">H(+)/Cl(-) exchange transporter ClcA</fullName>
    </submittedName>
</protein>
<evidence type="ECO:0000256" key="7">
    <source>
        <dbReference type="ARBA" id="ARBA00023173"/>
    </source>
</evidence>
<keyword evidence="8" id="KW-0868">Chloride</keyword>
<dbReference type="RefSeq" id="WP_236251302.1">
    <property type="nucleotide sequence ID" value="NZ_CP066287.1"/>
</dbReference>
<dbReference type="InterPro" id="IPR001807">
    <property type="entry name" value="ClC"/>
</dbReference>
<evidence type="ECO:0000256" key="3">
    <source>
        <dbReference type="ARBA" id="ARBA00022692"/>
    </source>
</evidence>
<name>A0A2X1XY15_9FIRM</name>
<dbReference type="PANTHER" id="PTHR43427:SF6">
    <property type="entry name" value="CHLORIDE CHANNEL PROTEIN CLC-E"/>
    <property type="match status" value="1"/>
</dbReference>
<dbReference type="EMBL" id="UATM01000032">
    <property type="protein sequence ID" value="SPY47657.1"/>
    <property type="molecule type" value="Genomic_DNA"/>
</dbReference>
<evidence type="ECO:0000256" key="1">
    <source>
        <dbReference type="ARBA" id="ARBA00004141"/>
    </source>
</evidence>
<dbReference type="SUPFAM" id="SSF81340">
    <property type="entry name" value="Clc chloride channel"/>
    <property type="match status" value="1"/>
</dbReference>
<keyword evidence="7" id="KW-0869">Chloride channel</keyword>
<accession>A0A2X1XY15</accession>
<dbReference type="GO" id="GO:0034707">
    <property type="term" value="C:chloride channel complex"/>
    <property type="evidence" value="ECO:0007669"/>
    <property type="project" value="UniProtKB-KW"/>
</dbReference>
<evidence type="ECO:0000256" key="8">
    <source>
        <dbReference type="ARBA" id="ARBA00023214"/>
    </source>
</evidence>
<dbReference type="GO" id="GO:0008324">
    <property type="term" value="F:monoatomic cation transmembrane transporter activity"/>
    <property type="evidence" value="ECO:0007669"/>
    <property type="project" value="InterPro"/>
</dbReference>
<keyword evidence="6" id="KW-0472">Membrane</keyword>
<organism evidence="10 11">
    <name type="scientific">Peptoniphilus harei</name>
    <dbReference type="NCBI Taxonomy" id="54005"/>
    <lineage>
        <taxon>Bacteria</taxon>
        <taxon>Bacillati</taxon>
        <taxon>Bacillota</taxon>
        <taxon>Tissierellia</taxon>
        <taxon>Tissierellales</taxon>
        <taxon>Peptoniphilaceae</taxon>
        <taxon>Peptoniphilus</taxon>
    </lineage>
</organism>
<dbReference type="Pfam" id="PF00654">
    <property type="entry name" value="Voltage_CLC"/>
    <property type="match status" value="1"/>
</dbReference>
<keyword evidence="5" id="KW-0406">Ion transport</keyword>
<dbReference type="InterPro" id="IPR036721">
    <property type="entry name" value="RCK_C_sf"/>
</dbReference>
<dbReference type="AlphaFoldDB" id="A0A2X1XY15"/>
<sequence>MKNLKNDISKKDKLIFRILIDSLMVGALAGLFSVLYRFVIMKMDFYRSFLYGEFNPRSLIILIGLGAIISFIIHHLLKWAPLSGGSGIPQIRGEILGKFRMEEVPTLISKILGGGLGNLMGFSLGREGPSIQMGGAAAKGLGKILKRPPDEIKYMITAGAAAGLAAAFNAPLAGCIFAIEELHKTYSKFVLLPALIASITANYISFVIMGQETSFTFFVTESLPMNLIWVAILIGILTGLVGGAYNYLITKFQDFFKKINSKILKYALLMGVTILVGFMFFEGTGGGHGLLENMARERFAVKYILAILLVKLFYTSFCYGSGVQGGIFLPVLVIGGSCGALIFSAVHNAFGLDAFYINFIILGMSGILASVVRSPILSIILVSEMTSTFEHLIALSIVVMVSYYVAEALKVAPIYDTLFERQLKDKNLLSPKERELGDYSVFEYTITDDFKNLGKTLKEINFPRHLIIMSIERDGSEFVPGADDVILLGDKVTVLISAEDALDIDEFFKGE</sequence>
<evidence type="ECO:0000256" key="9">
    <source>
        <dbReference type="ARBA" id="ARBA00023303"/>
    </source>
</evidence>
<keyword evidence="9" id="KW-0407">Ion channel</keyword>
<dbReference type="CDD" id="cd01031">
    <property type="entry name" value="EriC"/>
    <property type="match status" value="1"/>
</dbReference>
<comment type="subcellular location">
    <subcellularLocation>
        <location evidence="1">Membrane</location>
        <topology evidence="1">Multi-pass membrane protein</topology>
    </subcellularLocation>
</comment>
<evidence type="ECO:0000313" key="10">
    <source>
        <dbReference type="EMBL" id="SPY47657.1"/>
    </source>
</evidence>
<keyword evidence="3" id="KW-0812">Transmembrane</keyword>
<evidence type="ECO:0000256" key="6">
    <source>
        <dbReference type="ARBA" id="ARBA00023136"/>
    </source>
</evidence>
<dbReference type="GeneID" id="83862559"/>
<evidence type="ECO:0000313" key="11">
    <source>
        <dbReference type="Proteomes" id="UP000250070"/>
    </source>
</evidence>
<dbReference type="Proteomes" id="UP000250070">
    <property type="component" value="Unassembled WGS sequence"/>
</dbReference>
<dbReference type="SUPFAM" id="SSF116726">
    <property type="entry name" value="TrkA C-terminal domain-like"/>
    <property type="match status" value="1"/>
</dbReference>
<keyword evidence="4" id="KW-1133">Transmembrane helix</keyword>
<dbReference type="STRING" id="54005.HMPREF3229_01680"/>
<dbReference type="PRINTS" id="PR00762">
    <property type="entry name" value="CLCHANNEL"/>
</dbReference>
<dbReference type="InterPro" id="IPR050368">
    <property type="entry name" value="ClC-type_chloride_channel"/>
</dbReference>
<evidence type="ECO:0000256" key="4">
    <source>
        <dbReference type="ARBA" id="ARBA00022989"/>
    </source>
</evidence>
<dbReference type="PANTHER" id="PTHR43427">
    <property type="entry name" value="CHLORIDE CHANNEL PROTEIN CLC-E"/>
    <property type="match status" value="1"/>
</dbReference>
<keyword evidence="2" id="KW-0813">Transport</keyword>
<evidence type="ECO:0000256" key="5">
    <source>
        <dbReference type="ARBA" id="ARBA00023065"/>
    </source>
</evidence>
<dbReference type="GO" id="GO:0006813">
    <property type="term" value="P:potassium ion transport"/>
    <property type="evidence" value="ECO:0007669"/>
    <property type="project" value="InterPro"/>
</dbReference>
<proteinExistence type="predicted"/>
<gene>
    <name evidence="10" type="primary">clcA</name>
    <name evidence="10" type="ORF">NCTC13076_01073</name>
</gene>
<dbReference type="GO" id="GO:0005254">
    <property type="term" value="F:chloride channel activity"/>
    <property type="evidence" value="ECO:0007669"/>
    <property type="project" value="UniProtKB-KW"/>
</dbReference>
<dbReference type="InterPro" id="IPR014743">
    <property type="entry name" value="Cl-channel_core"/>
</dbReference>
<dbReference type="Gene3D" id="3.30.70.1450">
    <property type="entry name" value="Regulator of K+ conductance, C-terminal domain"/>
    <property type="match status" value="1"/>
</dbReference>
<evidence type="ECO:0000256" key="2">
    <source>
        <dbReference type="ARBA" id="ARBA00022448"/>
    </source>
</evidence>
<dbReference type="PROSITE" id="PS51202">
    <property type="entry name" value="RCK_C"/>
    <property type="match status" value="1"/>
</dbReference>
<dbReference type="InterPro" id="IPR006037">
    <property type="entry name" value="RCK_C"/>
</dbReference>
<dbReference type="Gene3D" id="1.10.3080.10">
    <property type="entry name" value="Clc chloride channel"/>
    <property type="match status" value="1"/>
</dbReference>
<dbReference type="Pfam" id="PF02080">
    <property type="entry name" value="TrkA_C"/>
    <property type="match status" value="1"/>
</dbReference>
<reference evidence="10 11" key="1">
    <citation type="submission" date="2018-06" db="EMBL/GenBank/DDBJ databases">
        <authorList>
            <consortium name="Pathogen Informatics"/>
            <person name="Doyle S."/>
        </authorList>
    </citation>
    <scope>NUCLEOTIDE SEQUENCE [LARGE SCALE GENOMIC DNA]</scope>
    <source>
        <strain evidence="10 11">NCTC13076</strain>
    </source>
</reference>